<dbReference type="InterPro" id="IPR017871">
    <property type="entry name" value="ABC_transporter-like_CS"/>
</dbReference>
<dbReference type="InterPro" id="IPR050107">
    <property type="entry name" value="ABC_carbohydrate_import_ATPase"/>
</dbReference>
<feature type="domain" description="ABC transporter" evidence="9">
    <location>
        <begin position="12"/>
        <end position="255"/>
    </location>
</feature>
<keyword evidence="11" id="KW-1185">Reference proteome</keyword>
<proteinExistence type="predicted"/>
<evidence type="ECO:0000256" key="8">
    <source>
        <dbReference type="ARBA" id="ARBA00023136"/>
    </source>
</evidence>
<evidence type="ECO:0000313" key="10">
    <source>
        <dbReference type="EMBL" id="SDI66946.1"/>
    </source>
</evidence>
<dbReference type="OrthoDB" id="9805029at2"/>
<keyword evidence="7" id="KW-1278">Translocase</keyword>
<dbReference type="GO" id="GO:0005524">
    <property type="term" value="F:ATP binding"/>
    <property type="evidence" value="ECO:0007669"/>
    <property type="project" value="UniProtKB-KW"/>
</dbReference>
<dbReference type="InterPro" id="IPR003593">
    <property type="entry name" value="AAA+_ATPase"/>
</dbReference>
<dbReference type="GO" id="GO:0016887">
    <property type="term" value="F:ATP hydrolysis activity"/>
    <property type="evidence" value="ECO:0007669"/>
    <property type="project" value="InterPro"/>
</dbReference>
<dbReference type="InterPro" id="IPR003439">
    <property type="entry name" value="ABC_transporter-like_ATP-bd"/>
</dbReference>
<dbReference type="Gene3D" id="3.40.50.300">
    <property type="entry name" value="P-loop containing nucleotide triphosphate hydrolases"/>
    <property type="match status" value="2"/>
</dbReference>
<dbReference type="PANTHER" id="PTHR43790">
    <property type="entry name" value="CARBOHYDRATE TRANSPORT ATP-BINDING PROTEIN MG119-RELATED"/>
    <property type="match status" value="1"/>
</dbReference>
<accession>A0A1G8MGA3</accession>
<evidence type="ECO:0000259" key="9">
    <source>
        <dbReference type="PROSITE" id="PS50893"/>
    </source>
</evidence>
<dbReference type="PROSITE" id="PS50893">
    <property type="entry name" value="ABC_TRANSPORTER_2"/>
    <property type="match status" value="2"/>
</dbReference>
<evidence type="ECO:0000256" key="7">
    <source>
        <dbReference type="ARBA" id="ARBA00022967"/>
    </source>
</evidence>
<keyword evidence="3" id="KW-0762">Sugar transport</keyword>
<evidence type="ECO:0000313" key="11">
    <source>
        <dbReference type="Proteomes" id="UP000199382"/>
    </source>
</evidence>
<dbReference type="CDD" id="cd03215">
    <property type="entry name" value="ABC_Carb_Monos_II"/>
    <property type="match status" value="1"/>
</dbReference>
<feature type="domain" description="ABC transporter" evidence="9">
    <location>
        <begin position="267"/>
        <end position="510"/>
    </location>
</feature>
<dbReference type="Pfam" id="PF00005">
    <property type="entry name" value="ABC_tran"/>
    <property type="match status" value="2"/>
</dbReference>
<evidence type="ECO:0000256" key="4">
    <source>
        <dbReference type="ARBA" id="ARBA00022737"/>
    </source>
</evidence>
<dbReference type="EMBL" id="FNEK01000005">
    <property type="protein sequence ID" value="SDI66946.1"/>
    <property type="molecule type" value="Genomic_DNA"/>
</dbReference>
<dbReference type="SUPFAM" id="SSF52540">
    <property type="entry name" value="P-loop containing nucleoside triphosphate hydrolases"/>
    <property type="match status" value="2"/>
</dbReference>
<keyword evidence="4" id="KW-0677">Repeat</keyword>
<evidence type="ECO:0000256" key="3">
    <source>
        <dbReference type="ARBA" id="ARBA00022597"/>
    </source>
</evidence>
<dbReference type="RefSeq" id="WP_093150232.1">
    <property type="nucleotide sequence ID" value="NZ_FNEK01000005.1"/>
</dbReference>
<dbReference type="STRING" id="571298.SAMN04488026_1005111"/>
<dbReference type="AlphaFoldDB" id="A0A1G8MGA3"/>
<keyword evidence="5" id="KW-0547">Nucleotide-binding</keyword>
<dbReference type="CDD" id="cd03216">
    <property type="entry name" value="ABC_Carb_Monos_I"/>
    <property type="match status" value="1"/>
</dbReference>
<evidence type="ECO:0000256" key="5">
    <source>
        <dbReference type="ARBA" id="ARBA00022741"/>
    </source>
</evidence>
<keyword evidence="8" id="KW-0472">Membrane</keyword>
<protein>
    <submittedName>
        <fullName evidence="10">Monosaccharide ABC transporter ATP-binding protein, CUT2 family</fullName>
    </submittedName>
</protein>
<keyword evidence="2" id="KW-1003">Cell membrane</keyword>
<keyword evidence="1" id="KW-0813">Transport</keyword>
<organism evidence="10 11">
    <name type="scientific">Aliiruegeria lutimaris</name>
    <dbReference type="NCBI Taxonomy" id="571298"/>
    <lineage>
        <taxon>Bacteria</taxon>
        <taxon>Pseudomonadati</taxon>
        <taxon>Pseudomonadota</taxon>
        <taxon>Alphaproteobacteria</taxon>
        <taxon>Rhodobacterales</taxon>
        <taxon>Roseobacteraceae</taxon>
        <taxon>Aliiruegeria</taxon>
    </lineage>
</organism>
<evidence type="ECO:0000256" key="2">
    <source>
        <dbReference type="ARBA" id="ARBA00022475"/>
    </source>
</evidence>
<dbReference type="SMART" id="SM00382">
    <property type="entry name" value="AAA"/>
    <property type="match status" value="2"/>
</dbReference>
<sequence length="515" mass="56232">MSQSPSDQTHFLELRGIHKRFGGVHALQGVDMVIDPGEAYHLLGENGCGKSTVIKVMSGVHEPTEGEIILDGRSYSHISPIQALEAGIETVYQDLSLLPNLTVEENVALGQQLVSGKGRLMRGLDKRLLSETAAEAIRNVGLVPTRELMKSPTAELPLAIRQRVAIARAIAAKARLVIMDEPTTSLTRKEVDALIELVAKLRAQNVAVLFVTHKLEESYRIGGQVVVFRDGKCVAQGKIEDYSRADLSKLMTGREIEMLRYREGAPMEGEMISVRDASSGEAFFDVNFSVNKGEILGITGLSDSGRNELAMALTGHLGFSKGSIEIDGKKTRIPSPAAAIELGIGYVPEDRLSEGLFIQKSILENEITLIFDDLVNKFGMINARKGREEARRISELMTVNTKDIDLPVGALSGGNQQKVLIGRWLSIEPRILVLHGPTVGVDVGSKDSIYRAVQAMAERGISLIIVSDDLPELLQNCDRILVMNRGELVDELDANTADETQIYQSMLASRREAAE</sequence>
<keyword evidence="6 10" id="KW-0067">ATP-binding</keyword>
<name>A0A1G8MGA3_9RHOB</name>
<gene>
    <name evidence="10" type="ORF">SAMN04488026_1005111</name>
</gene>
<evidence type="ECO:0000256" key="1">
    <source>
        <dbReference type="ARBA" id="ARBA00022448"/>
    </source>
</evidence>
<dbReference type="Proteomes" id="UP000199382">
    <property type="component" value="Unassembled WGS sequence"/>
</dbReference>
<evidence type="ECO:0000256" key="6">
    <source>
        <dbReference type="ARBA" id="ARBA00022840"/>
    </source>
</evidence>
<dbReference type="PROSITE" id="PS00211">
    <property type="entry name" value="ABC_TRANSPORTER_1"/>
    <property type="match status" value="1"/>
</dbReference>
<dbReference type="InterPro" id="IPR027417">
    <property type="entry name" value="P-loop_NTPase"/>
</dbReference>
<dbReference type="PANTHER" id="PTHR43790:SF1">
    <property type="entry name" value="XYLOSE IMPORT ATP-BINDING PROTEIN XYLG"/>
    <property type="match status" value="1"/>
</dbReference>
<reference evidence="10 11" key="1">
    <citation type="submission" date="2016-10" db="EMBL/GenBank/DDBJ databases">
        <authorList>
            <person name="de Groot N.N."/>
        </authorList>
    </citation>
    <scope>NUCLEOTIDE SEQUENCE [LARGE SCALE GENOMIC DNA]</scope>
    <source>
        <strain evidence="10 11">DSM 25294</strain>
    </source>
</reference>